<evidence type="ECO:0000256" key="3">
    <source>
        <dbReference type="SAM" id="MobiDB-lite"/>
    </source>
</evidence>
<reference evidence="6" key="1">
    <citation type="journal article" date="2013" name="Genome Biol. Evol.">
        <title>The genome sequence of Streptomyces lividans 66 reveals a novel tRNA-dependent peptide biosynthetic system within a metal-related genomic island.</title>
        <authorList>
            <person name="Cruz-Morales P."/>
            <person name="Vijgenboom E."/>
            <person name="Iruegas-Bocardo F."/>
            <person name="Girard G."/>
            <person name="Yanez-Guerra L.A."/>
            <person name="Ramos-Aboites H.E."/>
            <person name="Pernodet J.L."/>
            <person name="Anne J."/>
            <person name="van Wezel G.P."/>
            <person name="Barona-Gomez F."/>
        </authorList>
    </citation>
    <scope>NUCLEOTIDE SEQUENCE [LARGE SCALE GENOMIC DNA]</scope>
    <source>
        <strain evidence="6">1326</strain>
    </source>
</reference>
<dbReference type="PROSITE" id="PS00061">
    <property type="entry name" value="ADH_SHORT"/>
    <property type="match status" value="1"/>
</dbReference>
<feature type="region of interest" description="Disordered" evidence="3">
    <location>
        <begin position="1"/>
        <end position="27"/>
    </location>
</feature>
<dbReference type="Gene3D" id="3.40.50.720">
    <property type="entry name" value="NAD(P)-binding Rossmann-like Domain"/>
    <property type="match status" value="1"/>
</dbReference>
<proteinExistence type="inferred from homology"/>
<evidence type="ECO:0000256" key="2">
    <source>
        <dbReference type="ARBA" id="ARBA00023002"/>
    </source>
</evidence>
<dbReference type="FunFam" id="3.40.50.720:FF:000084">
    <property type="entry name" value="Short-chain dehydrogenase reductase"/>
    <property type="match status" value="1"/>
</dbReference>
<sequence length="283" mass="29461">MTVDSNGRAAAMGRSRTAGADMRAHGTRYGRPLEGKTALVTGGSRGIGRGIALRLAADGALVAVHYGSSEAAARETVETIRSSGGQALAIRAELGVVGDAAALYAAFDAGMGEFGVPPEFDILVNNAGVSGSGRITEVTEEVFDRLVAVNVRAPLFLVQHGLKRLRDGGRIINISSAATRRAFPESIGYAMTKGAVDTLTLALARQLGERGITVNAVAPGFVETDMNARRRQTPEAAAALAAYSVFNRIGRPDDIADVVAFLASDDSRWITGQYVDATGGTIL</sequence>
<dbReference type="PANTHER" id="PTHR43639">
    <property type="entry name" value="OXIDOREDUCTASE, SHORT-CHAIN DEHYDROGENASE/REDUCTASE FAMILY (AFU_ORTHOLOGUE AFUA_5G02870)"/>
    <property type="match status" value="1"/>
</dbReference>
<comment type="similarity">
    <text evidence="1">Belongs to the short-chain dehydrogenases/reductases (SDR) family.</text>
</comment>
<dbReference type="SMART" id="SM00822">
    <property type="entry name" value="PKS_KR"/>
    <property type="match status" value="1"/>
</dbReference>
<dbReference type="InterPro" id="IPR057326">
    <property type="entry name" value="KR_dom"/>
</dbReference>
<evidence type="ECO:0000313" key="5">
    <source>
        <dbReference type="EMBL" id="EOY51359.1"/>
    </source>
</evidence>
<protein>
    <submittedName>
        <fullName evidence="5">Reductase</fullName>
    </submittedName>
</protein>
<feature type="domain" description="Ketoreductase" evidence="4">
    <location>
        <begin position="36"/>
        <end position="220"/>
    </location>
</feature>
<dbReference type="Proteomes" id="UP000014062">
    <property type="component" value="Chromosome"/>
</dbReference>
<dbReference type="PRINTS" id="PR00080">
    <property type="entry name" value="SDRFAMILY"/>
</dbReference>
<keyword evidence="2" id="KW-0560">Oxidoreductase</keyword>
<name>A0A7U9DWF2_STRLI</name>
<dbReference type="AlphaFoldDB" id="A0A7U9DWF2"/>
<dbReference type="InterPro" id="IPR002347">
    <property type="entry name" value="SDR_fam"/>
</dbReference>
<dbReference type="PRINTS" id="PR00081">
    <property type="entry name" value="GDHRDH"/>
</dbReference>
<dbReference type="InterPro" id="IPR036291">
    <property type="entry name" value="NAD(P)-bd_dom_sf"/>
</dbReference>
<dbReference type="EMBL" id="CM001889">
    <property type="protein sequence ID" value="EOY51359.1"/>
    <property type="molecule type" value="Genomic_DNA"/>
</dbReference>
<dbReference type="GO" id="GO:0016491">
    <property type="term" value="F:oxidoreductase activity"/>
    <property type="evidence" value="ECO:0007669"/>
    <property type="project" value="UniProtKB-KW"/>
</dbReference>
<organism evidence="5 6">
    <name type="scientific">Streptomyces lividans 1326</name>
    <dbReference type="NCBI Taxonomy" id="1200984"/>
    <lineage>
        <taxon>Bacteria</taxon>
        <taxon>Bacillati</taxon>
        <taxon>Actinomycetota</taxon>
        <taxon>Actinomycetes</taxon>
        <taxon>Kitasatosporales</taxon>
        <taxon>Streptomycetaceae</taxon>
        <taxon>Streptomyces</taxon>
    </lineage>
</organism>
<evidence type="ECO:0000313" key="6">
    <source>
        <dbReference type="Proteomes" id="UP000014062"/>
    </source>
</evidence>
<dbReference type="Pfam" id="PF13561">
    <property type="entry name" value="adh_short_C2"/>
    <property type="match status" value="1"/>
</dbReference>
<dbReference type="PANTHER" id="PTHR43639:SF1">
    <property type="entry name" value="SHORT-CHAIN DEHYDROGENASE_REDUCTASE FAMILY PROTEIN"/>
    <property type="match status" value="1"/>
</dbReference>
<dbReference type="SUPFAM" id="SSF51735">
    <property type="entry name" value="NAD(P)-binding Rossmann-fold domains"/>
    <property type="match status" value="1"/>
</dbReference>
<gene>
    <name evidence="5" type="ORF">SLI_6653</name>
</gene>
<evidence type="ECO:0000256" key="1">
    <source>
        <dbReference type="ARBA" id="ARBA00006484"/>
    </source>
</evidence>
<accession>A0A7U9DWF2</accession>
<evidence type="ECO:0000259" key="4">
    <source>
        <dbReference type="SMART" id="SM00822"/>
    </source>
</evidence>
<dbReference type="InterPro" id="IPR020904">
    <property type="entry name" value="Sc_DH/Rdtase_CS"/>
</dbReference>